<dbReference type="GO" id="GO:0007155">
    <property type="term" value="P:cell adhesion"/>
    <property type="evidence" value="ECO:0007669"/>
    <property type="project" value="UniProtKB-KW"/>
</dbReference>
<evidence type="ECO:0000313" key="14">
    <source>
        <dbReference type="Ensembl" id="ENSLAFP00000022362.1"/>
    </source>
</evidence>
<dbReference type="Ensembl" id="ENSLAFT00000035197.1">
    <property type="protein sequence ID" value="ENSLAFP00000022362.1"/>
    <property type="gene ID" value="ENSLAFG00000018360.3"/>
</dbReference>
<evidence type="ECO:0000256" key="10">
    <source>
        <dbReference type="ARBA" id="ARBA00023319"/>
    </source>
</evidence>
<keyword evidence="4" id="KW-0430">Lectin</keyword>
<keyword evidence="5" id="KW-0130">Cell adhesion</keyword>
<reference evidence="14" key="2">
    <citation type="submission" date="2025-08" db="UniProtKB">
        <authorList>
            <consortium name="Ensembl"/>
        </authorList>
    </citation>
    <scope>IDENTIFICATION</scope>
    <source>
        <strain evidence="14">Isolate ISIS603380</strain>
    </source>
</reference>
<organism evidence="14 15">
    <name type="scientific">Loxodonta africana</name>
    <name type="common">African elephant</name>
    <dbReference type="NCBI Taxonomy" id="9785"/>
    <lineage>
        <taxon>Eukaryota</taxon>
        <taxon>Metazoa</taxon>
        <taxon>Chordata</taxon>
        <taxon>Craniata</taxon>
        <taxon>Vertebrata</taxon>
        <taxon>Euteleostomi</taxon>
        <taxon>Mammalia</taxon>
        <taxon>Eutheria</taxon>
        <taxon>Afrotheria</taxon>
        <taxon>Proboscidea</taxon>
        <taxon>Elephantidae</taxon>
        <taxon>Loxodonta</taxon>
    </lineage>
</organism>
<evidence type="ECO:0000256" key="5">
    <source>
        <dbReference type="ARBA" id="ARBA00022889"/>
    </source>
</evidence>
<dbReference type="InterPro" id="IPR013106">
    <property type="entry name" value="Ig_V-set"/>
</dbReference>
<feature type="chain" id="PRO_5003456014" description="Ig-like domain-containing protein" evidence="12">
    <location>
        <begin position="19"/>
        <end position="333"/>
    </location>
</feature>
<dbReference type="InterPro" id="IPR036179">
    <property type="entry name" value="Ig-like_dom_sf"/>
</dbReference>
<comment type="subcellular location">
    <subcellularLocation>
        <location evidence="1">Membrane</location>
        <topology evidence="1">Single-pass type I membrane protein</topology>
    </subcellularLocation>
</comment>
<comment type="similarity">
    <text evidence="11">Belongs to the immunoglobulin superfamily. SIGLEC (sialic acid binding Ig-like lectin) family.</text>
</comment>
<keyword evidence="3 12" id="KW-0732">Signal</keyword>
<dbReference type="SUPFAM" id="SSF48726">
    <property type="entry name" value="Immunoglobulin"/>
    <property type="match status" value="3"/>
</dbReference>
<dbReference type="GO" id="GO:0033691">
    <property type="term" value="F:sialic acid binding"/>
    <property type="evidence" value="ECO:0007669"/>
    <property type="project" value="TreeGrafter"/>
</dbReference>
<dbReference type="InterPro" id="IPR007110">
    <property type="entry name" value="Ig-like_dom"/>
</dbReference>
<feature type="domain" description="Ig-like" evidence="13">
    <location>
        <begin position="238"/>
        <end position="333"/>
    </location>
</feature>
<dbReference type="eggNOG" id="ENOG502S41V">
    <property type="taxonomic scope" value="Eukaryota"/>
</dbReference>
<sequence>MLLSLLVLLPLLWGGEWAEGRTQSLRIKLELKESVTVQEGLCVLVPCKFSYLRGSYGYRHMFWFRGGASIHQRLPVATNKPEQKVQERTQGRFFLLGDPWVNNCSLSIRDANVEDNGMYSFGMDSAYKRYLYGDKMFSLKVTALTQSPNIQIPGILESGHPRNLTCTVPWACEQGTPPIFSWNSAALTSLGPRAHLSSVLTLSPRPQDHGTSLTCQVTFPAVGVTVKRTIQLNISYAPQNMVITASQGNSTAFKILGNASSLPILEGQSLRLVCVADSNPPALLSWFWQSPSLNTSLISNTGYMELPQAGTAEGVFTCQAQNQLGSQHVLLNV</sequence>
<dbReference type="GO" id="GO:0030246">
    <property type="term" value="F:carbohydrate binding"/>
    <property type="evidence" value="ECO:0007669"/>
    <property type="project" value="UniProtKB-KW"/>
</dbReference>
<dbReference type="OMA" id="CELEVII"/>
<dbReference type="Pfam" id="PF07686">
    <property type="entry name" value="V-set"/>
    <property type="match status" value="1"/>
</dbReference>
<evidence type="ECO:0000313" key="15">
    <source>
        <dbReference type="Proteomes" id="UP000007646"/>
    </source>
</evidence>
<dbReference type="GeneTree" id="ENSGT01150000286907"/>
<dbReference type="PROSITE" id="PS50835">
    <property type="entry name" value="IG_LIKE"/>
    <property type="match status" value="2"/>
</dbReference>
<dbReference type="InterPro" id="IPR013783">
    <property type="entry name" value="Ig-like_fold"/>
</dbReference>
<evidence type="ECO:0000256" key="8">
    <source>
        <dbReference type="ARBA" id="ARBA00023157"/>
    </source>
</evidence>
<keyword evidence="6" id="KW-1133">Transmembrane helix</keyword>
<evidence type="ECO:0000256" key="7">
    <source>
        <dbReference type="ARBA" id="ARBA00023136"/>
    </source>
</evidence>
<evidence type="ECO:0000256" key="9">
    <source>
        <dbReference type="ARBA" id="ARBA00023180"/>
    </source>
</evidence>
<dbReference type="PANTHER" id="PTHR12035">
    <property type="entry name" value="SIALIC ACID BINDING IMMUNOGLOBULIN-LIKE LECTIN"/>
    <property type="match status" value="1"/>
</dbReference>
<evidence type="ECO:0000256" key="12">
    <source>
        <dbReference type="SAM" id="SignalP"/>
    </source>
</evidence>
<reference evidence="14" key="3">
    <citation type="submission" date="2025-09" db="UniProtKB">
        <authorList>
            <consortium name="Ensembl"/>
        </authorList>
    </citation>
    <scope>IDENTIFICATION</scope>
    <source>
        <strain evidence="14">Isolate ISIS603380</strain>
    </source>
</reference>
<dbReference type="SMART" id="SM00409">
    <property type="entry name" value="IG"/>
    <property type="match status" value="3"/>
</dbReference>
<dbReference type="InterPro" id="IPR051036">
    <property type="entry name" value="SIGLEC"/>
</dbReference>
<feature type="signal peptide" evidence="12">
    <location>
        <begin position="1"/>
        <end position="18"/>
    </location>
</feature>
<keyword evidence="8" id="KW-1015">Disulfide bond</keyword>
<dbReference type="GO" id="GO:0005886">
    <property type="term" value="C:plasma membrane"/>
    <property type="evidence" value="ECO:0007669"/>
    <property type="project" value="TreeGrafter"/>
</dbReference>
<protein>
    <recommendedName>
        <fullName evidence="13">Ig-like domain-containing protein</fullName>
    </recommendedName>
</protein>
<evidence type="ECO:0000256" key="11">
    <source>
        <dbReference type="ARBA" id="ARBA00038361"/>
    </source>
</evidence>
<keyword evidence="15" id="KW-1185">Reference proteome</keyword>
<evidence type="ECO:0000256" key="4">
    <source>
        <dbReference type="ARBA" id="ARBA00022734"/>
    </source>
</evidence>
<keyword evidence="7" id="KW-0472">Membrane</keyword>
<dbReference type="SMART" id="SM00408">
    <property type="entry name" value="IGc2"/>
    <property type="match status" value="1"/>
</dbReference>
<proteinExistence type="inferred from homology"/>
<dbReference type="InterPro" id="IPR003599">
    <property type="entry name" value="Ig_sub"/>
</dbReference>
<dbReference type="Gene3D" id="2.60.40.10">
    <property type="entry name" value="Immunoglobulins"/>
    <property type="match status" value="3"/>
</dbReference>
<dbReference type="PANTHER" id="PTHR12035:SF99">
    <property type="entry name" value="SIALIC ACID BINDING IG LIKE LECTIN 6"/>
    <property type="match status" value="1"/>
</dbReference>
<dbReference type="InParanoid" id="G3U3F4"/>
<evidence type="ECO:0000259" key="13">
    <source>
        <dbReference type="PROSITE" id="PS50835"/>
    </source>
</evidence>
<dbReference type="FunCoup" id="G3U3F4">
    <property type="interactions" value="44"/>
</dbReference>
<evidence type="ECO:0000256" key="3">
    <source>
        <dbReference type="ARBA" id="ARBA00022729"/>
    </source>
</evidence>
<dbReference type="Proteomes" id="UP000007646">
    <property type="component" value="Unassembled WGS sequence"/>
</dbReference>
<evidence type="ECO:0000256" key="2">
    <source>
        <dbReference type="ARBA" id="ARBA00022692"/>
    </source>
</evidence>
<keyword evidence="10" id="KW-0393">Immunoglobulin domain</keyword>
<dbReference type="HOGENOM" id="CLU_024444_6_1_1"/>
<keyword evidence="2" id="KW-0812">Transmembrane</keyword>
<dbReference type="InterPro" id="IPR003598">
    <property type="entry name" value="Ig_sub2"/>
</dbReference>
<feature type="domain" description="Ig-like" evidence="13">
    <location>
        <begin position="148"/>
        <end position="231"/>
    </location>
</feature>
<evidence type="ECO:0000256" key="1">
    <source>
        <dbReference type="ARBA" id="ARBA00004479"/>
    </source>
</evidence>
<dbReference type="AlphaFoldDB" id="G3U3F4"/>
<keyword evidence="9" id="KW-0325">Glycoprotein</keyword>
<name>G3U3F4_LOXAF</name>
<reference evidence="14 15" key="1">
    <citation type="submission" date="2009-06" db="EMBL/GenBank/DDBJ databases">
        <title>The Genome Sequence of Loxodonta africana (African elephant).</title>
        <authorList>
            <person name="Di Palma F."/>
            <person name="Heiman D."/>
            <person name="Young S."/>
            <person name="Johnson J."/>
            <person name="Lander E.S."/>
            <person name="Lindblad-Toh K."/>
        </authorList>
    </citation>
    <scope>NUCLEOTIDE SEQUENCE [LARGE SCALE GENOMIC DNA]</scope>
    <source>
        <strain evidence="14 15">Isolate ISIS603380</strain>
    </source>
</reference>
<accession>G3U3F4</accession>
<evidence type="ECO:0000256" key="6">
    <source>
        <dbReference type="ARBA" id="ARBA00022989"/>
    </source>
</evidence>
<dbReference type="FunFam" id="2.60.40.10:FF:000912">
    <property type="entry name" value="Myeloid cell surface antigen CD33"/>
    <property type="match status" value="1"/>
</dbReference>